<accession>A0A6P1NE54</accession>
<evidence type="ECO:0000313" key="1">
    <source>
        <dbReference type="EMBL" id="QHI95789.1"/>
    </source>
</evidence>
<dbReference type="Proteomes" id="UP000463975">
    <property type="component" value="Chromosome"/>
</dbReference>
<name>A0A6P1NE54_9PROT</name>
<protein>
    <submittedName>
        <fullName evidence="1">Uncharacterized protein</fullName>
    </submittedName>
</protein>
<dbReference type="RefSeq" id="WP_160618864.1">
    <property type="nucleotide sequence ID" value="NZ_CP047652.1"/>
</dbReference>
<dbReference type="AlphaFoldDB" id="A0A6P1NE54"/>
<dbReference type="EMBL" id="CP047652">
    <property type="protein sequence ID" value="QHI95789.1"/>
    <property type="molecule type" value="Genomic_DNA"/>
</dbReference>
<reference evidence="1 2" key="1">
    <citation type="submission" date="2020-01" db="EMBL/GenBank/DDBJ databases">
        <title>Genome sequencing of strain KACC 21507.</title>
        <authorList>
            <person name="Heo J."/>
            <person name="Kim S.-J."/>
            <person name="Kim J.-S."/>
            <person name="Hong S.-B."/>
            <person name="Kwon S.-W."/>
        </authorList>
    </citation>
    <scope>NUCLEOTIDE SEQUENCE [LARGE SCALE GENOMIC DNA]</scope>
    <source>
        <strain evidence="1 2">KACC 21507</strain>
    </source>
</reference>
<organism evidence="1 2">
    <name type="scientific">Aristophania vespae</name>
    <dbReference type="NCBI Taxonomy" id="2697033"/>
    <lineage>
        <taxon>Bacteria</taxon>
        <taxon>Pseudomonadati</taxon>
        <taxon>Pseudomonadota</taxon>
        <taxon>Alphaproteobacteria</taxon>
        <taxon>Acetobacterales</taxon>
        <taxon>Acetobacteraceae</taxon>
        <taxon>Aristophania</taxon>
    </lineage>
</organism>
<dbReference type="KEGG" id="bomb:GT348_05595"/>
<evidence type="ECO:0000313" key="2">
    <source>
        <dbReference type="Proteomes" id="UP000463975"/>
    </source>
</evidence>
<sequence length="80" mass="9444">MDIVEYPQHNEFVHNDDPIERLETALVRVGFILEQRDSQALSYQKEKETFMSSLTERIEDLEHKIKSLLEVPVKDEQKEG</sequence>
<gene>
    <name evidence="1" type="ORF">GT348_05595</name>
</gene>
<keyword evidence="2" id="KW-1185">Reference proteome</keyword>
<proteinExistence type="predicted"/>